<proteinExistence type="predicted"/>
<dbReference type="EMBL" id="FQZU01000017">
    <property type="protein sequence ID" value="SHK07550.1"/>
    <property type="molecule type" value="Genomic_DNA"/>
</dbReference>
<organism evidence="3 4">
    <name type="scientific">Desulfatibacillum alkenivorans DSM 16219</name>
    <dbReference type="NCBI Taxonomy" id="1121393"/>
    <lineage>
        <taxon>Bacteria</taxon>
        <taxon>Pseudomonadati</taxon>
        <taxon>Thermodesulfobacteriota</taxon>
        <taxon>Desulfobacteria</taxon>
        <taxon>Desulfobacterales</taxon>
        <taxon>Desulfatibacillaceae</taxon>
        <taxon>Desulfatibacillum</taxon>
    </lineage>
</organism>
<name>A0A1M6PI26_9BACT</name>
<protein>
    <submittedName>
        <fullName evidence="3">Uncharacterized protein</fullName>
    </submittedName>
</protein>
<dbReference type="OrthoDB" id="5365718at2"/>
<dbReference type="STRING" id="1121393.SAMN02745216_02841"/>
<accession>A0A1M6PI26</accession>
<feature type="chain" id="PRO_5012160996" evidence="2">
    <location>
        <begin position="27"/>
        <end position="148"/>
    </location>
</feature>
<keyword evidence="2" id="KW-0732">Signal</keyword>
<dbReference type="AlphaFoldDB" id="A0A1M6PI26"/>
<dbReference type="Proteomes" id="UP000183994">
    <property type="component" value="Unassembled WGS sequence"/>
</dbReference>
<dbReference type="RefSeq" id="WP_139264751.1">
    <property type="nucleotide sequence ID" value="NZ_FQZU01000017.1"/>
</dbReference>
<sequence>MKNYRLITALTAVMLLCFGGLMQASAEDVSAKDVKQETKELLETLKGYSAEQKDEAVKKTQKALKAFDERMERLENRIDEEWESMDQSARKNARAVQRELRRQRLKVAEWYGSLKNSSVLAWDHMKEGFSKSYQSLSDAWEDASNEFD</sequence>
<feature type="coiled-coil region" evidence="1">
    <location>
        <begin position="31"/>
        <end position="77"/>
    </location>
</feature>
<evidence type="ECO:0000256" key="1">
    <source>
        <dbReference type="SAM" id="Coils"/>
    </source>
</evidence>
<evidence type="ECO:0000256" key="2">
    <source>
        <dbReference type="SAM" id="SignalP"/>
    </source>
</evidence>
<keyword evidence="1" id="KW-0175">Coiled coil</keyword>
<evidence type="ECO:0000313" key="3">
    <source>
        <dbReference type="EMBL" id="SHK07550.1"/>
    </source>
</evidence>
<keyword evidence="4" id="KW-1185">Reference proteome</keyword>
<reference evidence="4" key="1">
    <citation type="submission" date="2016-11" db="EMBL/GenBank/DDBJ databases">
        <authorList>
            <person name="Varghese N."/>
            <person name="Submissions S."/>
        </authorList>
    </citation>
    <scope>NUCLEOTIDE SEQUENCE [LARGE SCALE GENOMIC DNA]</scope>
    <source>
        <strain evidence="4">DSM 16219</strain>
    </source>
</reference>
<feature type="signal peptide" evidence="2">
    <location>
        <begin position="1"/>
        <end position="26"/>
    </location>
</feature>
<evidence type="ECO:0000313" key="4">
    <source>
        <dbReference type="Proteomes" id="UP000183994"/>
    </source>
</evidence>
<gene>
    <name evidence="3" type="ORF">SAMN02745216_02841</name>
</gene>